<sequence>MSLSQFSIPRRIAGGFAMVLALLVIVALLGGRGLHSGRIAIDLYSDVAEAALQIKDADARFEELRRHVVAGDYDKGDETLRQIETLIAETAPRAGTPELSEALASVSPKLETYRSLLERLRTGQASMGEMVAAGNTAQGLLDQVEERQIAFLRAQEEEAKSAALTAEIADSVISALAVAFGALVAWMIGSGIAKPLKEMTAAMARLAEGKLDTAIPTATGKDEIAAMAEALAVFKSNGLKRLELEAAQHAAEARRAQRQEAVDRLTAAFDGQASHLVRTVADTASELSNTATGLSAAADQTSRQATSVAAASTQASTNVETVAAAAEELAASIGEIGRQVSHSNEISRRAADEAKRTDSDVQQLAVTANRIGEVVKLINDIASQTNLLALNATIEAARAGEAGKGFAVVANEVKSLANQTAKATEEIGAQIAAVQDQTKTVVDAIRSIGDVIDEVSAIAGAIAAAVEQQSAATREIARNVEQAAAGTSEVSSTIAGVQQAAGDTGDAATSVLGAAQLLSGQASELRQAVDKFLADVKAA</sequence>
<feature type="domain" description="HAMP" evidence="6">
    <location>
        <begin position="190"/>
        <end position="243"/>
    </location>
</feature>
<dbReference type="EMBL" id="JAAIYP010000044">
    <property type="protein sequence ID" value="NFV81935.1"/>
    <property type="molecule type" value="Genomic_DNA"/>
</dbReference>
<keyword evidence="4" id="KW-0472">Membrane</keyword>
<proteinExistence type="inferred from homology"/>
<keyword evidence="4" id="KW-1133">Transmembrane helix</keyword>
<evidence type="ECO:0000256" key="4">
    <source>
        <dbReference type="SAM" id="Phobius"/>
    </source>
</evidence>
<accession>A0A7C9V179</accession>
<keyword evidence="1 3" id="KW-0807">Transducer</keyword>
<dbReference type="Gene3D" id="6.10.340.10">
    <property type="match status" value="1"/>
</dbReference>
<dbReference type="Gene3D" id="1.10.287.950">
    <property type="entry name" value="Methyl-accepting chemotaxis protein"/>
    <property type="match status" value="1"/>
</dbReference>
<dbReference type="SMART" id="SM00283">
    <property type="entry name" value="MA"/>
    <property type="match status" value="1"/>
</dbReference>
<comment type="similarity">
    <text evidence="2">Belongs to the methyl-accepting chemotaxis (MCP) protein family.</text>
</comment>
<dbReference type="PANTHER" id="PTHR32089">
    <property type="entry name" value="METHYL-ACCEPTING CHEMOTAXIS PROTEIN MCPB"/>
    <property type="match status" value="1"/>
</dbReference>
<gene>
    <name evidence="7" type="ORF">G4223_17640</name>
</gene>
<reference evidence="7 8" key="1">
    <citation type="submission" date="2020-02" db="EMBL/GenBank/DDBJ databases">
        <authorList>
            <person name="Dziuba M."/>
            <person name="Kuznetsov B."/>
            <person name="Mardanov A."/>
            <person name="Ravin N."/>
            <person name="Grouzdev D."/>
        </authorList>
    </citation>
    <scope>NUCLEOTIDE SEQUENCE [LARGE SCALE GENOMIC DNA]</scope>
    <source>
        <strain evidence="7 8">SpK</strain>
    </source>
</reference>
<evidence type="ECO:0000256" key="2">
    <source>
        <dbReference type="ARBA" id="ARBA00029447"/>
    </source>
</evidence>
<name>A0A7C9V179_9PROT</name>
<dbReference type="PROSITE" id="PS50111">
    <property type="entry name" value="CHEMOTAXIS_TRANSDUC_2"/>
    <property type="match status" value="1"/>
</dbReference>
<dbReference type="RefSeq" id="WP_163682448.1">
    <property type="nucleotide sequence ID" value="NZ_JAAIYP010000044.1"/>
</dbReference>
<feature type="domain" description="Methyl-accepting transducer" evidence="5">
    <location>
        <begin position="283"/>
        <end position="505"/>
    </location>
</feature>
<organism evidence="7 8">
    <name type="scientific">Magnetospirillum aberrantis SpK</name>
    <dbReference type="NCBI Taxonomy" id="908842"/>
    <lineage>
        <taxon>Bacteria</taxon>
        <taxon>Pseudomonadati</taxon>
        <taxon>Pseudomonadota</taxon>
        <taxon>Alphaproteobacteria</taxon>
        <taxon>Rhodospirillales</taxon>
        <taxon>Rhodospirillaceae</taxon>
        <taxon>Magnetospirillum</taxon>
    </lineage>
</organism>
<evidence type="ECO:0000313" key="7">
    <source>
        <dbReference type="EMBL" id="NFV81935.1"/>
    </source>
</evidence>
<dbReference type="Proteomes" id="UP000480684">
    <property type="component" value="Unassembled WGS sequence"/>
</dbReference>
<evidence type="ECO:0000256" key="3">
    <source>
        <dbReference type="PROSITE-ProRule" id="PRU00284"/>
    </source>
</evidence>
<keyword evidence="4" id="KW-0812">Transmembrane</keyword>
<keyword evidence="8" id="KW-1185">Reference proteome</keyword>
<dbReference type="InterPro" id="IPR004090">
    <property type="entry name" value="Chemotax_Me-accpt_rcpt"/>
</dbReference>
<comment type="caution">
    <text evidence="7">The sequence shown here is derived from an EMBL/GenBank/DDBJ whole genome shotgun (WGS) entry which is preliminary data.</text>
</comment>
<dbReference type="InterPro" id="IPR003660">
    <property type="entry name" value="HAMP_dom"/>
</dbReference>
<dbReference type="SUPFAM" id="SSF58104">
    <property type="entry name" value="Methyl-accepting chemotaxis protein (MCP) signaling domain"/>
    <property type="match status" value="1"/>
</dbReference>
<evidence type="ECO:0000259" key="6">
    <source>
        <dbReference type="PROSITE" id="PS50885"/>
    </source>
</evidence>
<dbReference type="Pfam" id="PF00672">
    <property type="entry name" value="HAMP"/>
    <property type="match status" value="1"/>
</dbReference>
<feature type="transmembrane region" description="Helical" evidence="4">
    <location>
        <begin position="12"/>
        <end position="31"/>
    </location>
</feature>
<evidence type="ECO:0000313" key="8">
    <source>
        <dbReference type="Proteomes" id="UP000480684"/>
    </source>
</evidence>
<dbReference type="GO" id="GO:0006935">
    <property type="term" value="P:chemotaxis"/>
    <property type="evidence" value="ECO:0007669"/>
    <property type="project" value="InterPro"/>
</dbReference>
<evidence type="ECO:0000256" key="1">
    <source>
        <dbReference type="ARBA" id="ARBA00023224"/>
    </source>
</evidence>
<dbReference type="CDD" id="cd06225">
    <property type="entry name" value="HAMP"/>
    <property type="match status" value="1"/>
</dbReference>
<dbReference type="AlphaFoldDB" id="A0A7C9V179"/>
<dbReference type="SMART" id="SM00304">
    <property type="entry name" value="HAMP"/>
    <property type="match status" value="1"/>
</dbReference>
<dbReference type="PANTHER" id="PTHR32089:SF112">
    <property type="entry name" value="LYSOZYME-LIKE PROTEIN-RELATED"/>
    <property type="match status" value="1"/>
</dbReference>
<protein>
    <submittedName>
        <fullName evidence="7">HAMP domain-containing protein</fullName>
    </submittedName>
</protein>
<dbReference type="Pfam" id="PF00015">
    <property type="entry name" value="MCPsignal"/>
    <property type="match status" value="1"/>
</dbReference>
<dbReference type="PRINTS" id="PR00260">
    <property type="entry name" value="CHEMTRNSDUCR"/>
</dbReference>
<dbReference type="GO" id="GO:0004888">
    <property type="term" value="F:transmembrane signaling receptor activity"/>
    <property type="evidence" value="ECO:0007669"/>
    <property type="project" value="InterPro"/>
</dbReference>
<dbReference type="GO" id="GO:0007165">
    <property type="term" value="P:signal transduction"/>
    <property type="evidence" value="ECO:0007669"/>
    <property type="project" value="UniProtKB-KW"/>
</dbReference>
<dbReference type="GO" id="GO:0016020">
    <property type="term" value="C:membrane"/>
    <property type="evidence" value="ECO:0007669"/>
    <property type="project" value="InterPro"/>
</dbReference>
<dbReference type="InterPro" id="IPR004089">
    <property type="entry name" value="MCPsignal_dom"/>
</dbReference>
<evidence type="ECO:0000259" key="5">
    <source>
        <dbReference type="PROSITE" id="PS50111"/>
    </source>
</evidence>
<dbReference type="PROSITE" id="PS50885">
    <property type="entry name" value="HAMP"/>
    <property type="match status" value="1"/>
</dbReference>